<sequence length="94" mass="11251">MIHLLFNADAIPRTTTREQWREIDRWRRVTERTLRAERERQIASIITYGTSHPEIVRDFIEKAINPPIMMYPKPKAFQSDRDIRITPGSVWMVE</sequence>
<evidence type="ECO:0000313" key="1">
    <source>
        <dbReference type="EMBL" id="SDL08463.1"/>
    </source>
</evidence>
<dbReference type="RefSeq" id="WP_091599797.1">
    <property type="nucleotide sequence ID" value="NZ_FNEE01000026.1"/>
</dbReference>
<proteinExistence type="predicted"/>
<name>A0A1G9H7T4_9HYPH</name>
<protein>
    <submittedName>
        <fullName evidence="1">Uncharacterized protein</fullName>
    </submittedName>
</protein>
<gene>
    <name evidence="1" type="ORF">SAMN05428953_12682</name>
</gene>
<evidence type="ECO:0000313" key="2">
    <source>
        <dbReference type="Proteomes" id="UP000198894"/>
    </source>
</evidence>
<accession>A0A1G9H7T4</accession>
<keyword evidence="2" id="KW-1185">Reference proteome</keyword>
<dbReference type="AlphaFoldDB" id="A0A1G9H7T4"/>
<organism evidence="1 2">
    <name type="scientific">Mesorhizobium muleiense</name>
    <dbReference type="NCBI Taxonomy" id="1004279"/>
    <lineage>
        <taxon>Bacteria</taxon>
        <taxon>Pseudomonadati</taxon>
        <taxon>Pseudomonadota</taxon>
        <taxon>Alphaproteobacteria</taxon>
        <taxon>Hyphomicrobiales</taxon>
        <taxon>Phyllobacteriaceae</taxon>
        <taxon>Mesorhizobium</taxon>
    </lineage>
</organism>
<dbReference type="Proteomes" id="UP000198894">
    <property type="component" value="Unassembled WGS sequence"/>
</dbReference>
<reference evidence="2" key="1">
    <citation type="submission" date="2016-10" db="EMBL/GenBank/DDBJ databases">
        <authorList>
            <person name="Varghese N."/>
            <person name="Submissions S."/>
        </authorList>
    </citation>
    <scope>NUCLEOTIDE SEQUENCE [LARGE SCALE GENOMIC DNA]</scope>
    <source>
        <strain evidence="2">CGMCC 1.11022</strain>
    </source>
</reference>
<dbReference type="EMBL" id="FNEE01000026">
    <property type="protein sequence ID" value="SDL08463.1"/>
    <property type="molecule type" value="Genomic_DNA"/>
</dbReference>